<proteinExistence type="predicted"/>
<name>A0ACB8BNA1_9AGAM</name>
<protein>
    <submittedName>
        <fullName evidence="1">Uncharacterized protein</fullName>
    </submittedName>
</protein>
<evidence type="ECO:0000313" key="2">
    <source>
        <dbReference type="Proteomes" id="UP000790709"/>
    </source>
</evidence>
<organism evidence="1 2">
    <name type="scientific">Leucogyrophana mollusca</name>
    <dbReference type="NCBI Taxonomy" id="85980"/>
    <lineage>
        <taxon>Eukaryota</taxon>
        <taxon>Fungi</taxon>
        <taxon>Dikarya</taxon>
        <taxon>Basidiomycota</taxon>
        <taxon>Agaricomycotina</taxon>
        <taxon>Agaricomycetes</taxon>
        <taxon>Agaricomycetidae</taxon>
        <taxon>Boletales</taxon>
        <taxon>Boletales incertae sedis</taxon>
        <taxon>Leucogyrophana</taxon>
    </lineage>
</organism>
<dbReference type="Proteomes" id="UP000790709">
    <property type="component" value="Unassembled WGS sequence"/>
</dbReference>
<gene>
    <name evidence="1" type="ORF">BV22DRAFT_1128233</name>
</gene>
<accession>A0ACB8BNA1</accession>
<reference evidence="1" key="1">
    <citation type="journal article" date="2021" name="New Phytol.">
        <title>Evolutionary innovations through gain and loss of genes in the ectomycorrhizal Boletales.</title>
        <authorList>
            <person name="Wu G."/>
            <person name="Miyauchi S."/>
            <person name="Morin E."/>
            <person name="Kuo A."/>
            <person name="Drula E."/>
            <person name="Varga T."/>
            <person name="Kohler A."/>
            <person name="Feng B."/>
            <person name="Cao Y."/>
            <person name="Lipzen A."/>
            <person name="Daum C."/>
            <person name="Hundley H."/>
            <person name="Pangilinan J."/>
            <person name="Johnson J."/>
            <person name="Barry K."/>
            <person name="LaButti K."/>
            <person name="Ng V."/>
            <person name="Ahrendt S."/>
            <person name="Min B."/>
            <person name="Choi I.G."/>
            <person name="Park H."/>
            <person name="Plett J.M."/>
            <person name="Magnuson J."/>
            <person name="Spatafora J.W."/>
            <person name="Nagy L.G."/>
            <person name="Henrissat B."/>
            <person name="Grigoriev I.V."/>
            <person name="Yang Z.L."/>
            <person name="Xu J."/>
            <person name="Martin F.M."/>
        </authorList>
    </citation>
    <scope>NUCLEOTIDE SEQUENCE</scope>
    <source>
        <strain evidence="1">KUC20120723A-06</strain>
    </source>
</reference>
<dbReference type="EMBL" id="MU266384">
    <property type="protein sequence ID" value="KAH7926342.1"/>
    <property type="molecule type" value="Genomic_DNA"/>
</dbReference>
<sequence>MVEIVPSSPTLPPSTPPPQSSSSAQNTPDQILNKLRTSPNGYYAATPNLADLAEFFLGGRSGDVLVAKHSSKEEFILRGLFEISRSDFFFTPDGNFDPANDFNAKLADVKLACRLIGANHSTFDFSKQDFPSIVNNIHSLEKLIHKEKGYEIHSAVQSTGGIDALKLSHALFTKKITKTAAKGDDNDNSENKCSEHASETAKESTSDDTKESTDEARSEQDSTHSSDSMPNLGPAFELSTWPVANRVKPELLRLLSSHVVEPLPVWESNGVLIPPQDYETKLMGATVEVHMALVHHRIKSSRRHVFNLVIREMIVRRKPANMPASPLKRHRLDNGPASELIERGKGKERRV</sequence>
<evidence type="ECO:0000313" key="1">
    <source>
        <dbReference type="EMBL" id="KAH7926342.1"/>
    </source>
</evidence>
<comment type="caution">
    <text evidence="1">The sequence shown here is derived from an EMBL/GenBank/DDBJ whole genome shotgun (WGS) entry which is preliminary data.</text>
</comment>
<keyword evidence="2" id="KW-1185">Reference proteome</keyword>